<feature type="binding site" evidence="8">
    <location>
        <position position="371"/>
    </location>
    <ligand>
        <name>[4Fe-4S] cluster</name>
        <dbReference type="ChEBI" id="CHEBI:49883"/>
        <label>1</label>
    </ligand>
</feature>
<sequence length="510" mass="54794">MRKIHDIHGGIHPPERKALSRPGELQTPPMPGRLVLPLSQHIGKPAQPVVAVGDQVLGGQLIAEAEGPVSVPVHAPTSGTITAVDRFAIPHASGLEDCCVEIAPDGTDRWVELNGIDDYRAFEPSELVSLARNAGIAGMGGAGFPTAVKLMAREGRSIDTVIINGTECEPYITADDTIMQCQPREIVLGAQMLAYIVGAEHIVIGVEDNKPTAFAAMRDAASGIDNRIEVVSFPTKYPSGGEKQLIEILTGKQVPSGGLPSDIGILCNNPGTAVAIYEAIANGRPLTRRIVTLTGEALQNPGNFEAMLGTPISHLLDAAGYRAEQNNRLIHGGPMMGFALHSADIPIIKTTNCILAPTEQELPTPAPAQPCIRCGMCAEACPAELLPQQLYWFARAKDNDSLEQHNLFDCIECGACSWVCPSQIPLVQYYRAGKAAINEARQEKVRSDRSRARFEARQERVEREAAEREAKRAQRKAAAQRKAEGSDGEDPVKAAIARAKARKQAEESTE</sequence>
<keyword evidence="8" id="KW-0472">Membrane</keyword>
<dbReference type="EMBL" id="DS999411">
    <property type="protein sequence ID" value="EED36504.1"/>
    <property type="molecule type" value="Genomic_DNA"/>
</dbReference>
<dbReference type="SUPFAM" id="SSF142019">
    <property type="entry name" value="Nqo1 FMN-binding domain-like"/>
    <property type="match status" value="1"/>
</dbReference>
<dbReference type="eggNOG" id="COG4656">
    <property type="taxonomic scope" value="Bacteria"/>
</dbReference>
<keyword evidence="3 8" id="KW-0479">Metal-binding</keyword>
<dbReference type="InterPro" id="IPR010208">
    <property type="entry name" value="Ion_transpt_RnfC/RsxC"/>
</dbReference>
<keyword evidence="12" id="KW-1185">Reference proteome</keyword>
<feature type="binding site" evidence="8">
    <location>
        <position position="381"/>
    </location>
    <ligand>
        <name>[4Fe-4S] cluster</name>
        <dbReference type="ChEBI" id="CHEBI:49883"/>
        <label>2</label>
    </ligand>
</feature>
<evidence type="ECO:0000256" key="9">
    <source>
        <dbReference type="SAM" id="MobiDB-lite"/>
    </source>
</evidence>
<feature type="compositionally biased region" description="Basic and acidic residues" evidence="9">
    <location>
        <begin position="444"/>
        <end position="472"/>
    </location>
</feature>
<dbReference type="PROSITE" id="PS00198">
    <property type="entry name" value="4FE4S_FER_1"/>
    <property type="match status" value="1"/>
</dbReference>
<keyword evidence="11" id="KW-0808">Transferase</keyword>
<keyword evidence="4 8" id="KW-0677">Repeat</keyword>
<dbReference type="InterPro" id="IPR026902">
    <property type="entry name" value="RnfC_N"/>
</dbReference>
<feature type="domain" description="4Fe-4S ferredoxin-type" evidence="10">
    <location>
        <begin position="401"/>
        <end position="430"/>
    </location>
</feature>
<dbReference type="Pfam" id="PF10531">
    <property type="entry name" value="SLBB"/>
    <property type="match status" value="1"/>
</dbReference>
<dbReference type="GO" id="GO:0022900">
    <property type="term" value="P:electron transport chain"/>
    <property type="evidence" value="ECO:0007669"/>
    <property type="project" value="UniProtKB-UniRule"/>
</dbReference>
<evidence type="ECO:0000259" key="10">
    <source>
        <dbReference type="PROSITE" id="PS51379"/>
    </source>
</evidence>
<dbReference type="HOGENOM" id="CLU_010808_6_2_6"/>
<keyword evidence="2 8" id="KW-0004">4Fe-4S</keyword>
<evidence type="ECO:0000256" key="5">
    <source>
        <dbReference type="ARBA" id="ARBA00022982"/>
    </source>
</evidence>
<dbReference type="PANTHER" id="PTHR43034:SF2">
    <property type="entry name" value="ION-TRANSLOCATING OXIDOREDUCTASE COMPLEX SUBUNIT C"/>
    <property type="match status" value="1"/>
</dbReference>
<feature type="region of interest" description="Disordered" evidence="9">
    <location>
        <begin position="444"/>
        <end position="510"/>
    </location>
</feature>
<comment type="similarity">
    <text evidence="8">Belongs to the 4Fe4S bacterial-type ferredoxin family. RnfC subfamily.</text>
</comment>
<keyword evidence="8" id="KW-1278">Translocase</keyword>
<dbReference type="GO" id="GO:0051539">
    <property type="term" value="F:4 iron, 4 sulfur cluster binding"/>
    <property type="evidence" value="ECO:0007669"/>
    <property type="project" value="UniProtKB-KW"/>
</dbReference>
<dbReference type="GO" id="GO:0046872">
    <property type="term" value="F:metal ion binding"/>
    <property type="evidence" value="ECO:0007669"/>
    <property type="project" value="UniProtKB-KW"/>
</dbReference>
<dbReference type="RefSeq" id="WP_009021247.1">
    <property type="nucleotide sequence ID" value="NZ_DS999411.1"/>
</dbReference>
<dbReference type="OrthoDB" id="9767754at2"/>
<keyword evidence="7 8" id="KW-0411">Iron-sulfur</keyword>
<evidence type="ECO:0000256" key="8">
    <source>
        <dbReference type="HAMAP-Rule" id="MF_00461"/>
    </source>
</evidence>
<keyword evidence="5 8" id="KW-0249">Electron transport</keyword>
<dbReference type="InterPro" id="IPR011538">
    <property type="entry name" value="Nuo51_FMN-bd"/>
</dbReference>
<dbReference type="NCBIfam" id="NF003454">
    <property type="entry name" value="PRK05035.1"/>
    <property type="match status" value="1"/>
</dbReference>
<comment type="subcellular location">
    <subcellularLocation>
        <location evidence="8">Cell inner membrane</location>
        <topology evidence="8">Peripheral membrane protein</topology>
    </subcellularLocation>
</comment>
<feature type="domain" description="4Fe-4S ferredoxin-type" evidence="10">
    <location>
        <begin position="361"/>
        <end position="391"/>
    </location>
</feature>
<dbReference type="STRING" id="565045.NOR51B_2456"/>
<dbReference type="NCBIfam" id="TIGR01945">
    <property type="entry name" value="rnfC"/>
    <property type="match status" value="1"/>
</dbReference>
<dbReference type="InterPro" id="IPR019554">
    <property type="entry name" value="Soluble_ligand-bd"/>
</dbReference>
<keyword evidence="6 8" id="KW-0408">Iron</keyword>
<evidence type="ECO:0000256" key="3">
    <source>
        <dbReference type="ARBA" id="ARBA00022723"/>
    </source>
</evidence>
<dbReference type="InterPro" id="IPR017896">
    <property type="entry name" value="4Fe4S_Fe-S-bd"/>
</dbReference>
<dbReference type="GO" id="GO:0005886">
    <property type="term" value="C:plasma membrane"/>
    <property type="evidence" value="ECO:0007669"/>
    <property type="project" value="UniProtKB-SubCell"/>
</dbReference>
<keyword evidence="8" id="KW-0997">Cell inner membrane</keyword>
<keyword evidence="11" id="KW-0723">Serine/threonine-protein kinase</keyword>
<dbReference type="EC" id="7.-.-.-" evidence="8"/>
<evidence type="ECO:0000313" key="11">
    <source>
        <dbReference type="EMBL" id="EED36504.1"/>
    </source>
</evidence>
<comment type="function">
    <text evidence="8">Part of a membrane-bound complex that couples electron transfer with translocation of ions across the membrane.</text>
</comment>
<evidence type="ECO:0000256" key="1">
    <source>
        <dbReference type="ARBA" id="ARBA00022448"/>
    </source>
</evidence>
<organism evidence="11 12">
    <name type="scientific">Luminiphilus syltensis NOR5-1B</name>
    <dbReference type="NCBI Taxonomy" id="565045"/>
    <lineage>
        <taxon>Bacteria</taxon>
        <taxon>Pseudomonadati</taxon>
        <taxon>Pseudomonadota</taxon>
        <taxon>Gammaproteobacteria</taxon>
        <taxon>Cellvibrionales</taxon>
        <taxon>Halieaceae</taxon>
        <taxon>Luminiphilus</taxon>
    </lineage>
</organism>
<reference evidence="12" key="1">
    <citation type="journal article" date="2013" name="BMC Microbiol.">
        <title>Taxonomy and evolution of bacteriochlorophyll a-containing members of the OM60/NOR5 clade of marine gammaproteobacteria: description of Luminiphilus syltensis gen. nov., sp. nov., reclassification of Haliea rubra as Pseudohaliea rubra gen. nov., comb. nov., and emendation of Chromatocurvus halotolerans.</title>
        <authorList>
            <person name="Spring S."/>
            <person name="Riedel T."/>
            <person name="Sproer C."/>
            <person name="Yan S."/>
            <person name="Harder J."/>
            <person name="Fuchs B.M."/>
        </authorList>
    </citation>
    <scope>NUCLEOTIDE SEQUENCE [LARGE SCALE GENOMIC DNA]</scope>
    <source>
        <strain evidence="12">NOR51-B</strain>
    </source>
</reference>
<protein>
    <recommendedName>
        <fullName evidence="8">Ion-translocating oxidoreductase complex subunit C</fullName>
        <ecNumber evidence="8">7.-.-.-</ecNumber>
    </recommendedName>
    <alternativeName>
        <fullName evidence="8">Rnf electron transport complex subunit C</fullName>
    </alternativeName>
</protein>
<evidence type="ECO:0000256" key="2">
    <source>
        <dbReference type="ARBA" id="ARBA00022485"/>
    </source>
</evidence>
<feature type="region of interest" description="Disordered" evidence="9">
    <location>
        <begin position="1"/>
        <end position="30"/>
    </location>
</feature>
<gene>
    <name evidence="8" type="primary">rnfC</name>
    <name evidence="11" type="ORF">NOR51B_2456</name>
</gene>
<evidence type="ECO:0000256" key="4">
    <source>
        <dbReference type="ARBA" id="ARBA00022737"/>
    </source>
</evidence>
<dbReference type="Pfam" id="PF01512">
    <property type="entry name" value="Complex1_51K"/>
    <property type="match status" value="1"/>
</dbReference>
<dbReference type="Gene3D" id="3.30.70.20">
    <property type="match status" value="1"/>
</dbReference>
<dbReference type="GO" id="GO:0009055">
    <property type="term" value="F:electron transfer activity"/>
    <property type="evidence" value="ECO:0007669"/>
    <property type="project" value="InterPro"/>
</dbReference>
<dbReference type="Proteomes" id="UP000004699">
    <property type="component" value="Unassembled WGS sequence"/>
</dbReference>
<dbReference type="PROSITE" id="PS51379">
    <property type="entry name" value="4FE4S_FER_2"/>
    <property type="match status" value="2"/>
</dbReference>
<dbReference type="InterPro" id="IPR037225">
    <property type="entry name" value="Nuo51_FMN-bd_sf"/>
</dbReference>
<feature type="compositionally biased region" description="Basic and acidic residues" evidence="9">
    <location>
        <begin position="1"/>
        <end position="18"/>
    </location>
</feature>
<evidence type="ECO:0000313" key="12">
    <source>
        <dbReference type="Proteomes" id="UP000004699"/>
    </source>
</evidence>
<dbReference type="InterPro" id="IPR017900">
    <property type="entry name" value="4Fe4S_Fe_S_CS"/>
</dbReference>
<evidence type="ECO:0000256" key="6">
    <source>
        <dbReference type="ARBA" id="ARBA00023004"/>
    </source>
</evidence>
<feature type="binding site" evidence="8">
    <location>
        <position position="377"/>
    </location>
    <ligand>
        <name>[4Fe-4S] cluster</name>
        <dbReference type="ChEBI" id="CHEBI:49883"/>
        <label>1</label>
    </ligand>
</feature>
<proteinExistence type="inferred from homology"/>
<dbReference type="HAMAP" id="MF_00461">
    <property type="entry name" value="RsxC_RnfC"/>
    <property type="match status" value="1"/>
</dbReference>
<dbReference type="SUPFAM" id="SSF46548">
    <property type="entry name" value="alpha-helical ferredoxin"/>
    <property type="match status" value="1"/>
</dbReference>
<name>B8KQD8_9GAMM</name>
<evidence type="ECO:0000256" key="7">
    <source>
        <dbReference type="ARBA" id="ARBA00023014"/>
    </source>
</evidence>
<dbReference type="GO" id="GO:0004674">
    <property type="term" value="F:protein serine/threonine kinase activity"/>
    <property type="evidence" value="ECO:0007669"/>
    <property type="project" value="UniProtKB-KW"/>
</dbReference>
<dbReference type="PANTHER" id="PTHR43034">
    <property type="entry name" value="ION-TRANSLOCATING OXIDOREDUCTASE COMPLEX SUBUNIT C"/>
    <property type="match status" value="1"/>
</dbReference>
<keyword evidence="1 8" id="KW-0813">Transport</keyword>
<comment type="cofactor">
    <cofactor evidence="8">
        <name>[4Fe-4S] cluster</name>
        <dbReference type="ChEBI" id="CHEBI:49883"/>
    </cofactor>
    <text evidence="8">Binds 2 [4Fe-4S] clusters per subunit.</text>
</comment>
<feature type="binding site" evidence="8">
    <location>
        <position position="416"/>
    </location>
    <ligand>
        <name>[4Fe-4S] cluster</name>
        <dbReference type="ChEBI" id="CHEBI:49883"/>
        <label>2</label>
    </ligand>
</feature>
<feature type="binding site" evidence="8">
    <location>
        <position position="413"/>
    </location>
    <ligand>
        <name>[4Fe-4S] cluster</name>
        <dbReference type="ChEBI" id="CHEBI:49883"/>
        <label>2</label>
    </ligand>
</feature>
<feature type="binding site" evidence="8">
    <location>
        <position position="374"/>
    </location>
    <ligand>
        <name>[4Fe-4S] cluster</name>
        <dbReference type="ChEBI" id="CHEBI:49883"/>
        <label>1</label>
    </ligand>
</feature>
<keyword evidence="11" id="KW-0418">Kinase</keyword>
<keyword evidence="8" id="KW-1003">Cell membrane</keyword>
<dbReference type="Gene3D" id="3.40.50.11540">
    <property type="entry name" value="NADH-ubiquinone oxidoreductase 51kDa subunit"/>
    <property type="match status" value="1"/>
</dbReference>
<dbReference type="Pfam" id="PF13183">
    <property type="entry name" value="Fer4_8"/>
    <property type="match status" value="1"/>
</dbReference>
<feature type="binding site" evidence="8">
    <location>
        <position position="410"/>
    </location>
    <ligand>
        <name>[4Fe-4S] cluster</name>
        <dbReference type="ChEBI" id="CHEBI:49883"/>
        <label>2</label>
    </ligand>
</feature>
<comment type="subunit">
    <text evidence="8">The complex is composed of six subunits: RnfA, RnfB, RnfC, RnfD, RnfE and RnfG.</text>
</comment>
<feature type="binding site" evidence="8">
    <location>
        <position position="420"/>
    </location>
    <ligand>
        <name>[4Fe-4S] cluster</name>
        <dbReference type="ChEBI" id="CHEBI:49883"/>
        <label>1</label>
    </ligand>
</feature>
<dbReference type="AlphaFoldDB" id="B8KQD8"/>
<dbReference type="Pfam" id="PF13375">
    <property type="entry name" value="RnfC_N"/>
    <property type="match status" value="1"/>
</dbReference>
<accession>B8KQD8</accession>